<dbReference type="PANTHER" id="PTHR30458">
    <property type="entry name" value="PHENYLACETIC ACID DEGRADATION PROTEIN PAA"/>
    <property type="match status" value="1"/>
</dbReference>
<evidence type="ECO:0000313" key="2">
    <source>
        <dbReference type="Proteomes" id="UP000275076"/>
    </source>
</evidence>
<dbReference type="OrthoDB" id="9789947at2"/>
<sequence length="156" mass="18125">MFSTPEEAGKDPGYSDTLKELLYQLADDDFIVSFRGSEWLGLAPHIEEDVSFSSITQNTMGHAVMFYQLLEELGEKDTDVLAHERKAEERRNAVYLEKKNGEGTYLEEPHYDWALTVIRHFLYETWKKIRLEAITKSSYEPLALTAQKVLMEQTYH</sequence>
<evidence type="ECO:0000313" key="1">
    <source>
        <dbReference type="EMBL" id="RSL29444.1"/>
    </source>
</evidence>
<dbReference type="InterPro" id="IPR011882">
    <property type="entry name" value="PaaC"/>
</dbReference>
<dbReference type="NCBIfam" id="TIGR02158">
    <property type="entry name" value="PA_CoA_Oxy3"/>
    <property type="match status" value="1"/>
</dbReference>
<dbReference type="AlphaFoldDB" id="A0A428MTJ4"/>
<dbReference type="Gene3D" id="1.20.1260.10">
    <property type="match status" value="1"/>
</dbReference>
<accession>A0A428MTJ4</accession>
<dbReference type="GO" id="GO:0005829">
    <property type="term" value="C:cytosol"/>
    <property type="evidence" value="ECO:0007669"/>
    <property type="project" value="TreeGrafter"/>
</dbReference>
<dbReference type="InterPro" id="IPR012347">
    <property type="entry name" value="Ferritin-like"/>
</dbReference>
<dbReference type="Proteomes" id="UP000275076">
    <property type="component" value="Unassembled WGS sequence"/>
</dbReference>
<dbReference type="PANTHER" id="PTHR30458:SF0">
    <property type="entry name" value="1,2-PHENYLACETYL-COA EPOXIDASE, SUBUNIT C"/>
    <property type="match status" value="1"/>
</dbReference>
<dbReference type="RefSeq" id="WP_125562486.1">
    <property type="nucleotide sequence ID" value="NZ_RBVX01000066.1"/>
</dbReference>
<comment type="caution">
    <text evidence="1">The sequence shown here is derived from an EMBL/GenBank/DDBJ whole genome shotgun (WGS) entry which is preliminary data.</text>
</comment>
<dbReference type="Pfam" id="PF05138">
    <property type="entry name" value="PaaA_PaaC"/>
    <property type="match status" value="1"/>
</dbReference>
<dbReference type="InterPro" id="IPR052703">
    <property type="entry name" value="Aromatic_CoA_ox/epox"/>
</dbReference>
<dbReference type="SUPFAM" id="SSF47240">
    <property type="entry name" value="Ferritin-like"/>
    <property type="match status" value="1"/>
</dbReference>
<name>A0A428MTJ4_9BACI</name>
<feature type="non-terminal residue" evidence="1">
    <location>
        <position position="156"/>
    </location>
</feature>
<reference evidence="1 2" key="1">
    <citation type="submission" date="2018-10" db="EMBL/GenBank/DDBJ databases">
        <title>Draft genome sequence of Bacillus salarius IM0101, isolated from a hypersaline soil in Inner Mongolia, China.</title>
        <authorList>
            <person name="Yamprayoonswat W."/>
            <person name="Boonvisut S."/>
            <person name="Jumpathong W."/>
            <person name="Sittihan S."/>
            <person name="Ruangsuj P."/>
            <person name="Wanthongcharoen S."/>
            <person name="Thongpramul N."/>
            <person name="Pimmason S."/>
            <person name="Yu B."/>
            <person name="Yasawong M."/>
        </authorList>
    </citation>
    <scope>NUCLEOTIDE SEQUENCE [LARGE SCALE GENOMIC DNA]</scope>
    <source>
        <strain evidence="1 2">IM0101</strain>
    </source>
</reference>
<protein>
    <submittedName>
        <fullName evidence="1">Phenylacetate-CoA oxygenase subunit PaaI</fullName>
    </submittedName>
</protein>
<dbReference type="InterPro" id="IPR007814">
    <property type="entry name" value="PaaA_PaaC"/>
</dbReference>
<dbReference type="InterPro" id="IPR009078">
    <property type="entry name" value="Ferritin-like_SF"/>
</dbReference>
<dbReference type="GO" id="GO:0010124">
    <property type="term" value="P:phenylacetate catabolic process"/>
    <property type="evidence" value="ECO:0007669"/>
    <property type="project" value="InterPro"/>
</dbReference>
<dbReference type="EMBL" id="RBVX01000066">
    <property type="protein sequence ID" value="RSL29444.1"/>
    <property type="molecule type" value="Genomic_DNA"/>
</dbReference>
<organism evidence="1 2">
    <name type="scientific">Salibacterium salarium</name>
    <dbReference type="NCBI Taxonomy" id="284579"/>
    <lineage>
        <taxon>Bacteria</taxon>
        <taxon>Bacillati</taxon>
        <taxon>Bacillota</taxon>
        <taxon>Bacilli</taxon>
        <taxon>Bacillales</taxon>
        <taxon>Bacillaceae</taxon>
    </lineage>
</organism>
<gene>
    <name evidence="1" type="primary">paaI</name>
    <name evidence="1" type="ORF">D7Z54_31080</name>
</gene>
<proteinExistence type="predicted"/>
<keyword evidence="2" id="KW-1185">Reference proteome</keyword>